<name>A0A934K400_9BACT</name>
<comment type="caution">
    <text evidence="1">The sequence shown here is derived from an EMBL/GenBank/DDBJ whole genome shotgun (WGS) entry which is preliminary data.</text>
</comment>
<accession>A0A934K400</accession>
<keyword evidence="2" id="KW-1185">Reference proteome</keyword>
<organism evidence="1 2">
    <name type="scientific">Candidatus Nephthysia bennettiae</name>
    <dbReference type="NCBI Taxonomy" id="3127016"/>
    <lineage>
        <taxon>Bacteria</taxon>
        <taxon>Bacillati</taxon>
        <taxon>Candidatus Dormiibacterota</taxon>
        <taxon>Candidatus Dormibacteria</taxon>
        <taxon>Candidatus Dormibacterales</taxon>
        <taxon>Candidatus Dormibacteraceae</taxon>
        <taxon>Candidatus Nephthysia</taxon>
    </lineage>
</organism>
<dbReference type="GO" id="GO:0003677">
    <property type="term" value="F:DNA binding"/>
    <property type="evidence" value="ECO:0007669"/>
    <property type="project" value="UniProtKB-KW"/>
</dbReference>
<dbReference type="RefSeq" id="WP_338200736.1">
    <property type="nucleotide sequence ID" value="NZ_JAEKNR010000090.1"/>
</dbReference>
<reference evidence="1" key="1">
    <citation type="submission" date="2020-10" db="EMBL/GenBank/DDBJ databases">
        <title>Ca. Dormibacterota MAGs.</title>
        <authorList>
            <person name="Montgomery K."/>
        </authorList>
    </citation>
    <scope>NUCLEOTIDE SEQUENCE [LARGE SCALE GENOMIC DNA]</scope>
    <source>
        <strain evidence="1">SC8812_S17_10</strain>
    </source>
</reference>
<keyword evidence="1" id="KW-0238">DNA-binding</keyword>
<proteinExistence type="predicted"/>
<dbReference type="EMBL" id="JAEKNR010000090">
    <property type="protein sequence ID" value="MBJ7598030.1"/>
    <property type="molecule type" value="Genomic_DNA"/>
</dbReference>
<gene>
    <name evidence="1" type="ORF">JF922_08070</name>
</gene>
<evidence type="ECO:0000313" key="2">
    <source>
        <dbReference type="Proteomes" id="UP000612893"/>
    </source>
</evidence>
<dbReference type="Proteomes" id="UP000612893">
    <property type="component" value="Unassembled WGS sequence"/>
</dbReference>
<sequence length="75" mass="8378">MRATVDKAGRLVKALRDRLGLRPGAVEVATDGARCVWEPITEKKLERRSGRLVIPASGMKLHDEDVRALRDADQR</sequence>
<evidence type="ECO:0000313" key="1">
    <source>
        <dbReference type="EMBL" id="MBJ7598030.1"/>
    </source>
</evidence>
<dbReference type="AlphaFoldDB" id="A0A934K400"/>
<protein>
    <submittedName>
        <fullName evidence="1">AbrB/MazE/SpoVT family DNA-binding domain-containing protein</fullName>
    </submittedName>
</protein>